<feature type="compositionally biased region" description="Low complexity" evidence="1">
    <location>
        <begin position="226"/>
        <end position="239"/>
    </location>
</feature>
<dbReference type="Proteomes" id="UP001363151">
    <property type="component" value="Unassembled WGS sequence"/>
</dbReference>
<dbReference type="EMBL" id="JBBJCI010000024">
    <property type="protein sequence ID" value="KAK7254469.1"/>
    <property type="molecule type" value="Genomic_DNA"/>
</dbReference>
<accession>A0ABR1GEG7</accession>
<feature type="compositionally biased region" description="Pro residues" evidence="1">
    <location>
        <begin position="504"/>
        <end position="520"/>
    </location>
</feature>
<gene>
    <name evidence="2" type="ORF">SO694_00011124</name>
</gene>
<proteinExistence type="predicted"/>
<feature type="compositionally biased region" description="Low complexity" evidence="1">
    <location>
        <begin position="555"/>
        <end position="566"/>
    </location>
</feature>
<protein>
    <submittedName>
        <fullName evidence="2">Uncharacterized protein</fullName>
    </submittedName>
</protein>
<feature type="region of interest" description="Disordered" evidence="1">
    <location>
        <begin position="196"/>
        <end position="307"/>
    </location>
</feature>
<feature type="compositionally biased region" description="Acidic residues" evidence="1">
    <location>
        <begin position="263"/>
        <end position="272"/>
    </location>
</feature>
<sequence>MGPVRQSALMRPSMIKPEVNSTKMNHEVIDTQNTEQDHRKFLETGDDALSSPSIAMLQSAVPPAAFNMEEALCSVEEDLQRDLGDREQMSFHEFSESLFEIVDMWTLTRREGRVPHLLRNLYLRISEPSITGSRQFRRVDAVVSVETPDLTAILKEGEVLKADRELGDTEIQQMNDDFESSRQSDIELGIAPRGSGLEAQASEEAARPSRRTVAPGGGRRRDVRRAAVAQAQRRSSVAATREMARARKRSRQVTLVEPSHSSDEDETDDDVGASEPIWRAPGRRNDSHEGEYDGYDGDGRAPKKKKDGTNMWLVGGVMRTRNTGVLRYLGPSDGHTLPQDALSRGVRRSARTTARAAALGPALVRTAAGRPSDGVAEAVGKGGRRKKEKAIPRTAAWLFHMDQASWGGDASSLDAGLARRIRVRRIAGSHYVMVAAERATSAADGLFHIGVPATPRRLLDEERRPLPKLAPGRVPGGKRASWAAYAPPAERAVVACRRAAARGAPPPRPPAPPGEAPAPEAPERPETEPEAAAPAPAAPPVKVELVPGDPGSLTLSPSAAGSLNLSPSPPNSPRKRAPNRAVRVVEVGADPRGAASRHY</sequence>
<feature type="region of interest" description="Disordered" evidence="1">
    <location>
        <begin position="458"/>
        <end position="480"/>
    </location>
</feature>
<evidence type="ECO:0000313" key="2">
    <source>
        <dbReference type="EMBL" id="KAK7254469.1"/>
    </source>
</evidence>
<name>A0ABR1GEG7_AURAN</name>
<evidence type="ECO:0000256" key="1">
    <source>
        <dbReference type="SAM" id="MobiDB-lite"/>
    </source>
</evidence>
<reference evidence="2 3" key="1">
    <citation type="submission" date="2024-03" db="EMBL/GenBank/DDBJ databases">
        <title>Aureococcus anophagefferens CCMP1851 and Kratosvirus quantuckense: Draft genome of a second virus-susceptible host strain in the model system.</title>
        <authorList>
            <person name="Chase E."/>
            <person name="Truchon A.R."/>
            <person name="Schepens W."/>
            <person name="Wilhelm S.W."/>
        </authorList>
    </citation>
    <scope>NUCLEOTIDE SEQUENCE [LARGE SCALE GENOMIC DNA]</scope>
    <source>
        <strain evidence="2 3">CCMP1851</strain>
    </source>
</reference>
<feature type="compositionally biased region" description="Basic and acidic residues" evidence="1">
    <location>
        <begin position="283"/>
        <end position="301"/>
    </location>
</feature>
<evidence type="ECO:0000313" key="3">
    <source>
        <dbReference type="Proteomes" id="UP001363151"/>
    </source>
</evidence>
<organism evidence="2 3">
    <name type="scientific">Aureococcus anophagefferens</name>
    <name type="common">Harmful bloom alga</name>
    <dbReference type="NCBI Taxonomy" id="44056"/>
    <lineage>
        <taxon>Eukaryota</taxon>
        <taxon>Sar</taxon>
        <taxon>Stramenopiles</taxon>
        <taxon>Ochrophyta</taxon>
        <taxon>Pelagophyceae</taxon>
        <taxon>Pelagomonadales</taxon>
        <taxon>Pelagomonadaceae</taxon>
        <taxon>Aureococcus</taxon>
    </lineage>
</organism>
<feature type="region of interest" description="Disordered" evidence="1">
    <location>
        <begin position="499"/>
        <end position="599"/>
    </location>
</feature>
<comment type="caution">
    <text evidence="2">The sequence shown here is derived from an EMBL/GenBank/DDBJ whole genome shotgun (WGS) entry which is preliminary data.</text>
</comment>
<keyword evidence="3" id="KW-1185">Reference proteome</keyword>